<gene>
    <name evidence="2" type="ORF">GCM10012282_00300</name>
</gene>
<dbReference type="Proteomes" id="UP000625682">
    <property type="component" value="Unassembled WGS sequence"/>
</dbReference>
<evidence type="ECO:0000256" key="1">
    <source>
        <dbReference type="SAM" id="Phobius"/>
    </source>
</evidence>
<feature type="transmembrane region" description="Helical" evidence="1">
    <location>
        <begin position="305"/>
        <end position="323"/>
    </location>
</feature>
<name>A0A917KEG9_9ACTN</name>
<evidence type="ECO:0000313" key="3">
    <source>
        <dbReference type="Proteomes" id="UP000625682"/>
    </source>
</evidence>
<reference evidence="2" key="1">
    <citation type="journal article" date="2014" name="Int. J. Syst. Evol. Microbiol.">
        <title>Complete genome sequence of Corynebacterium casei LMG S-19264T (=DSM 44701T), isolated from a smear-ripened cheese.</title>
        <authorList>
            <consortium name="US DOE Joint Genome Institute (JGI-PGF)"/>
            <person name="Walter F."/>
            <person name="Albersmeier A."/>
            <person name="Kalinowski J."/>
            <person name="Ruckert C."/>
        </authorList>
    </citation>
    <scope>NUCLEOTIDE SEQUENCE</scope>
    <source>
        <strain evidence="2">CGMCC 4.7272</strain>
    </source>
</reference>
<feature type="transmembrane region" description="Helical" evidence="1">
    <location>
        <begin position="138"/>
        <end position="165"/>
    </location>
</feature>
<dbReference type="RefSeq" id="WP_189145131.1">
    <property type="nucleotide sequence ID" value="NZ_BAABER010000004.1"/>
</dbReference>
<proteinExistence type="predicted"/>
<keyword evidence="1" id="KW-0472">Membrane</keyword>
<comment type="caution">
    <text evidence="2">The sequence shown here is derived from an EMBL/GenBank/DDBJ whole genome shotgun (WGS) entry which is preliminary data.</text>
</comment>
<dbReference type="EMBL" id="BMMU01000001">
    <property type="protein sequence ID" value="GGJ07531.1"/>
    <property type="molecule type" value="Genomic_DNA"/>
</dbReference>
<feature type="transmembrane region" description="Helical" evidence="1">
    <location>
        <begin position="93"/>
        <end position="117"/>
    </location>
</feature>
<feature type="transmembrane region" description="Helical" evidence="1">
    <location>
        <begin position="215"/>
        <end position="232"/>
    </location>
</feature>
<keyword evidence="1" id="KW-1133">Transmembrane helix</keyword>
<organism evidence="2 3">
    <name type="scientific">Streptomyces lacrimifluminis</name>
    <dbReference type="NCBI Taxonomy" id="1500077"/>
    <lineage>
        <taxon>Bacteria</taxon>
        <taxon>Bacillati</taxon>
        <taxon>Actinomycetota</taxon>
        <taxon>Actinomycetes</taxon>
        <taxon>Kitasatosporales</taxon>
        <taxon>Streptomycetaceae</taxon>
        <taxon>Streptomyces</taxon>
    </lineage>
</organism>
<sequence>MTTTTALTAPERPTAQRTGRLHGLTWTLLRVHRSALWFWILYLAVTAGVILWTYGPGADSALAELTRLGCRDGDPNLGCDTGSSRVSRWDTGMALGSTLITVAPLLIAAWAGGALIGRELENGTAQLAWTQSVSPARWLAAKLAVPAVLIITGTLLLTVLHRMLWTSHLELARWYGSWSWYDSQIFEANGTLATAYALLGLALGVLAGMVARHSLAGLGVGAVAIGIVVQQFQSLRPHLWPAETRKGTGDLGMTVGTGSYTSTGARLPGLLCGDRAACVARNDVAGVYRDYHAASHFWPLQLMETGLVLALVAAATATAFWLLRRRTA</sequence>
<keyword evidence="1" id="KW-0812">Transmembrane</keyword>
<feature type="transmembrane region" description="Helical" evidence="1">
    <location>
        <begin position="185"/>
        <end position="208"/>
    </location>
</feature>
<protein>
    <submittedName>
        <fullName evidence="2">Uncharacterized protein</fullName>
    </submittedName>
</protein>
<keyword evidence="3" id="KW-1185">Reference proteome</keyword>
<feature type="transmembrane region" description="Helical" evidence="1">
    <location>
        <begin position="36"/>
        <end position="55"/>
    </location>
</feature>
<accession>A0A917KEG9</accession>
<evidence type="ECO:0000313" key="2">
    <source>
        <dbReference type="EMBL" id="GGJ07531.1"/>
    </source>
</evidence>
<dbReference type="AlphaFoldDB" id="A0A917KEG9"/>
<reference evidence="2" key="2">
    <citation type="submission" date="2020-09" db="EMBL/GenBank/DDBJ databases">
        <authorList>
            <person name="Sun Q."/>
            <person name="Zhou Y."/>
        </authorList>
    </citation>
    <scope>NUCLEOTIDE SEQUENCE</scope>
    <source>
        <strain evidence="2">CGMCC 4.7272</strain>
    </source>
</reference>